<evidence type="ECO:0000256" key="2">
    <source>
        <dbReference type="SAM" id="Phobius"/>
    </source>
</evidence>
<reference evidence="5" key="1">
    <citation type="submission" date="2020-06" db="EMBL/GenBank/DDBJ databases">
        <authorList>
            <consortium name="Plant Systems Biology data submission"/>
        </authorList>
    </citation>
    <scope>NUCLEOTIDE SEQUENCE</scope>
    <source>
        <strain evidence="5">D6</strain>
    </source>
</reference>
<proteinExistence type="predicted"/>
<accession>A0A9N8HE10</accession>
<dbReference type="CDD" id="cd00054">
    <property type="entry name" value="EGF_CA"/>
    <property type="match status" value="1"/>
</dbReference>
<organism evidence="5 6">
    <name type="scientific">Seminavis robusta</name>
    <dbReference type="NCBI Taxonomy" id="568900"/>
    <lineage>
        <taxon>Eukaryota</taxon>
        <taxon>Sar</taxon>
        <taxon>Stramenopiles</taxon>
        <taxon>Ochrophyta</taxon>
        <taxon>Bacillariophyta</taxon>
        <taxon>Bacillariophyceae</taxon>
        <taxon>Bacillariophycidae</taxon>
        <taxon>Naviculales</taxon>
        <taxon>Naviculaceae</taxon>
        <taxon>Seminavis</taxon>
    </lineage>
</organism>
<dbReference type="PROSITE" id="PS00022">
    <property type="entry name" value="EGF_1"/>
    <property type="match status" value="2"/>
</dbReference>
<feature type="transmembrane region" description="Helical" evidence="2">
    <location>
        <begin position="91"/>
        <end position="111"/>
    </location>
</feature>
<dbReference type="AlphaFoldDB" id="A0A9N8HE10"/>
<feature type="domain" description="EGF-like" evidence="3">
    <location>
        <begin position="672"/>
        <end position="683"/>
    </location>
</feature>
<dbReference type="SMART" id="SM00181">
    <property type="entry name" value="EGF"/>
    <property type="match status" value="2"/>
</dbReference>
<evidence type="ECO:0000256" key="1">
    <source>
        <dbReference type="SAM" id="MobiDB-lite"/>
    </source>
</evidence>
<feature type="transmembrane region" description="Helical" evidence="2">
    <location>
        <begin position="190"/>
        <end position="208"/>
    </location>
</feature>
<feature type="compositionally biased region" description="Polar residues" evidence="1">
    <location>
        <begin position="10"/>
        <end position="31"/>
    </location>
</feature>
<keyword evidence="6" id="KW-1185">Reference proteome</keyword>
<keyword evidence="2" id="KW-1133">Transmembrane helix</keyword>
<feature type="domain" description="EGF-like" evidence="3 4">
    <location>
        <begin position="478"/>
        <end position="489"/>
    </location>
</feature>
<evidence type="ECO:0000259" key="4">
    <source>
        <dbReference type="PROSITE" id="PS01186"/>
    </source>
</evidence>
<keyword evidence="2" id="KW-0812">Transmembrane</keyword>
<gene>
    <name evidence="5" type="ORF">SEMRO_385_G131610.1</name>
</gene>
<evidence type="ECO:0000259" key="3">
    <source>
        <dbReference type="PROSITE" id="PS00022"/>
    </source>
</evidence>
<evidence type="ECO:0000313" key="5">
    <source>
        <dbReference type="EMBL" id="CAB9509322.1"/>
    </source>
</evidence>
<dbReference type="Pfam" id="PF23106">
    <property type="entry name" value="EGF_Teneurin"/>
    <property type="match status" value="1"/>
</dbReference>
<comment type="caution">
    <text evidence="5">The sequence shown here is derived from an EMBL/GenBank/DDBJ whole genome shotgun (WGS) entry which is preliminary data.</text>
</comment>
<dbReference type="OrthoDB" id="47245at2759"/>
<feature type="compositionally biased region" description="Acidic residues" evidence="1">
    <location>
        <begin position="34"/>
        <end position="48"/>
    </location>
</feature>
<sequence>MPWLSVFRSGDQNTSYSYDSSKLNNSRMSTRVNDDEDGNNDFQDEANNDNDNPHQGLTERDASREEREKEETFNLEEDLFSLMYLCRPCSLTFAVSIFVFCLQLMILALALTDLASDAPVFDEMVPFPIDPPIEIPPQVLAAQIVSLMVATLKEEDIFVSLKALMVVGHDEQITQRFPGAVVQKWWLSNILRLIEGLFVVMVSFYFIVQSDSVLSIFENFAAMEFISYLDNMVFKLARWGYLGKGLHRMTIKVESVSMRLRRDTKRWWIALITIFLCLTFVPMLSFWANLRIGQANGFYLEQKLSPTLAVWFQDETLILPDSTEFQFEGSQRGMTSQQGILLNYAYFSGSYDVSYKDNGLLDRHERRPIYYEATSAAATATQCQTDPTCGMFYYCSELEAWVFTIRALGTARKQLDQCEWGWLAISQQTKEFDLERVPAAGWKIYTGDISETAVVITRDNCDIDAECSLNGACVDGRCSCNEGWQGTRCEVKTTICPAMQWINYGASSYEYETMGPLYLAEENGSPLTAYGRPIYYRHFETDEGTCPTGHRYETYVYIGRKWVFTYWCEEPYTLNLQAQNHAFWDNLVGLEQRWSSAMTESYTGTGLQMYEVRESFSDGISGSDLSFPTEGTLECVDVPCEDKSSAVCGRKGSCVEFQFQNQNGTTSTYHKCECTADYGGIYCQFSPRGYYVADHYAEYRNNADLAPTQYQSSFWGTASSAATAPSVQKAGNESLPVGGNIFNRSSEVGGEL</sequence>
<feature type="transmembrane region" description="Helical" evidence="2">
    <location>
        <begin position="267"/>
        <end position="288"/>
    </location>
</feature>
<protein>
    <recommendedName>
        <fullName evidence="3 4">EGF-like domain-containing protein</fullName>
    </recommendedName>
</protein>
<feature type="region of interest" description="Disordered" evidence="1">
    <location>
        <begin position="1"/>
        <end position="68"/>
    </location>
</feature>
<dbReference type="Gene3D" id="2.10.25.10">
    <property type="entry name" value="Laminin"/>
    <property type="match status" value="1"/>
</dbReference>
<name>A0A9N8HE10_9STRA</name>
<dbReference type="PROSITE" id="PS01186">
    <property type="entry name" value="EGF_2"/>
    <property type="match status" value="1"/>
</dbReference>
<evidence type="ECO:0000313" key="6">
    <source>
        <dbReference type="Proteomes" id="UP001153069"/>
    </source>
</evidence>
<keyword evidence="2" id="KW-0472">Membrane</keyword>
<dbReference type="EMBL" id="CAICTM010000384">
    <property type="protein sequence ID" value="CAB9509322.1"/>
    <property type="molecule type" value="Genomic_DNA"/>
</dbReference>
<feature type="compositionally biased region" description="Basic and acidic residues" evidence="1">
    <location>
        <begin position="57"/>
        <end position="68"/>
    </location>
</feature>
<dbReference type="Proteomes" id="UP001153069">
    <property type="component" value="Unassembled WGS sequence"/>
</dbReference>
<dbReference type="InterPro" id="IPR000742">
    <property type="entry name" value="EGF"/>
</dbReference>